<evidence type="ECO:0000256" key="4">
    <source>
        <dbReference type="ARBA" id="ARBA00022692"/>
    </source>
</evidence>
<comment type="subcellular location">
    <subcellularLocation>
        <location evidence="1 7">Cell membrane</location>
        <topology evidence="1 7">Multi-pass membrane protein</topology>
    </subcellularLocation>
</comment>
<evidence type="ECO:0000259" key="8">
    <source>
        <dbReference type="PROSITE" id="PS50928"/>
    </source>
</evidence>
<feature type="transmembrane region" description="Helical" evidence="7">
    <location>
        <begin position="34"/>
        <end position="52"/>
    </location>
</feature>
<evidence type="ECO:0000256" key="2">
    <source>
        <dbReference type="ARBA" id="ARBA00022448"/>
    </source>
</evidence>
<feature type="transmembrane region" description="Helical" evidence="7">
    <location>
        <begin position="140"/>
        <end position="160"/>
    </location>
</feature>
<dbReference type="Proteomes" id="UP001596047">
    <property type="component" value="Unassembled WGS sequence"/>
</dbReference>
<feature type="transmembrane region" description="Helical" evidence="7">
    <location>
        <begin position="180"/>
        <end position="206"/>
    </location>
</feature>
<dbReference type="EMBL" id="JBHSOW010000068">
    <property type="protein sequence ID" value="MFC5651185.1"/>
    <property type="molecule type" value="Genomic_DNA"/>
</dbReference>
<dbReference type="InterPro" id="IPR000515">
    <property type="entry name" value="MetI-like"/>
</dbReference>
<comment type="caution">
    <text evidence="9">The sequence shown here is derived from an EMBL/GenBank/DDBJ whole genome shotgun (WGS) entry which is preliminary data.</text>
</comment>
<dbReference type="PROSITE" id="PS50928">
    <property type="entry name" value="ABC_TM1"/>
    <property type="match status" value="1"/>
</dbReference>
<name>A0ABW0VZX5_9BACL</name>
<dbReference type="Gene3D" id="1.10.3720.10">
    <property type="entry name" value="MetI-like"/>
    <property type="match status" value="1"/>
</dbReference>
<comment type="similarity">
    <text evidence="7">Belongs to the binding-protein-dependent transport system permease family.</text>
</comment>
<accession>A0ABW0VZX5</accession>
<keyword evidence="3" id="KW-1003">Cell membrane</keyword>
<dbReference type="InterPro" id="IPR035906">
    <property type="entry name" value="MetI-like_sf"/>
</dbReference>
<proteinExistence type="inferred from homology"/>
<keyword evidence="2 7" id="KW-0813">Transport</keyword>
<dbReference type="Pfam" id="PF00528">
    <property type="entry name" value="BPD_transp_1"/>
    <property type="match status" value="1"/>
</dbReference>
<dbReference type="InterPro" id="IPR050809">
    <property type="entry name" value="UgpAE/MalFG_permease"/>
</dbReference>
<keyword evidence="5 7" id="KW-1133">Transmembrane helix</keyword>
<dbReference type="RefSeq" id="WP_379189784.1">
    <property type="nucleotide sequence ID" value="NZ_JBHSOW010000068.1"/>
</dbReference>
<dbReference type="SUPFAM" id="SSF161098">
    <property type="entry name" value="MetI-like"/>
    <property type="match status" value="1"/>
</dbReference>
<evidence type="ECO:0000313" key="10">
    <source>
        <dbReference type="Proteomes" id="UP001596047"/>
    </source>
</evidence>
<evidence type="ECO:0000256" key="1">
    <source>
        <dbReference type="ARBA" id="ARBA00004651"/>
    </source>
</evidence>
<keyword evidence="10" id="KW-1185">Reference proteome</keyword>
<feature type="domain" description="ABC transmembrane type-1" evidence="8">
    <location>
        <begin position="94"/>
        <end position="308"/>
    </location>
</feature>
<dbReference type="PANTHER" id="PTHR43227:SF11">
    <property type="entry name" value="BLL4140 PROTEIN"/>
    <property type="match status" value="1"/>
</dbReference>
<sequence>MSVTQTELAVRKTAVEKKDSAWRTIRKDLKANKLIYLMVLPVVAYYIIFHYGPMYGLQIAFKDFSPGQGIAGSSWIGFRHFQEFFSSYYFGRLVCNTILINIYELLFGFPAAVLMALLLNEIRSTLFKRSVQTISYLPHFISIVVVVGMMVDFLARDGLINQVLGLLGLDSIAFFREPGWFRFLYVSSGIWQGVGWGSIIYLAAISNIDPTLYEAAKIDGAGRLKQVMHITIPGIMPTIVILLILNVGSMMSVGSEKVLLMYNPQTYETGDVISTFVYRKGILEANYGYTAAVGLFNSIISFALIIISNTVSKRVSDNKLW</sequence>
<feature type="transmembrane region" description="Helical" evidence="7">
    <location>
        <begin position="287"/>
        <end position="307"/>
    </location>
</feature>
<evidence type="ECO:0000256" key="5">
    <source>
        <dbReference type="ARBA" id="ARBA00022989"/>
    </source>
</evidence>
<gene>
    <name evidence="9" type="ORF">ACFPYJ_19155</name>
</gene>
<evidence type="ECO:0000256" key="3">
    <source>
        <dbReference type="ARBA" id="ARBA00022475"/>
    </source>
</evidence>
<feature type="transmembrane region" description="Helical" evidence="7">
    <location>
        <begin position="98"/>
        <end position="119"/>
    </location>
</feature>
<feature type="transmembrane region" description="Helical" evidence="7">
    <location>
        <begin position="227"/>
        <end position="251"/>
    </location>
</feature>
<keyword evidence="6 7" id="KW-0472">Membrane</keyword>
<dbReference type="CDD" id="cd06261">
    <property type="entry name" value="TM_PBP2"/>
    <property type="match status" value="1"/>
</dbReference>
<organism evidence="9 10">
    <name type="scientific">Paenibacillus solisilvae</name>
    <dbReference type="NCBI Taxonomy" id="2486751"/>
    <lineage>
        <taxon>Bacteria</taxon>
        <taxon>Bacillati</taxon>
        <taxon>Bacillota</taxon>
        <taxon>Bacilli</taxon>
        <taxon>Bacillales</taxon>
        <taxon>Paenibacillaceae</taxon>
        <taxon>Paenibacillus</taxon>
    </lineage>
</organism>
<keyword evidence="4 7" id="KW-0812">Transmembrane</keyword>
<evidence type="ECO:0000256" key="7">
    <source>
        <dbReference type="RuleBase" id="RU363032"/>
    </source>
</evidence>
<evidence type="ECO:0000256" key="6">
    <source>
        <dbReference type="ARBA" id="ARBA00023136"/>
    </source>
</evidence>
<protein>
    <submittedName>
        <fullName evidence="9">ABC transporter permease</fullName>
    </submittedName>
</protein>
<evidence type="ECO:0000313" key="9">
    <source>
        <dbReference type="EMBL" id="MFC5651185.1"/>
    </source>
</evidence>
<dbReference type="PANTHER" id="PTHR43227">
    <property type="entry name" value="BLL4140 PROTEIN"/>
    <property type="match status" value="1"/>
</dbReference>
<reference evidence="10" key="1">
    <citation type="journal article" date="2019" name="Int. J. Syst. Evol. Microbiol.">
        <title>The Global Catalogue of Microorganisms (GCM) 10K type strain sequencing project: providing services to taxonomists for standard genome sequencing and annotation.</title>
        <authorList>
            <consortium name="The Broad Institute Genomics Platform"/>
            <consortium name="The Broad Institute Genome Sequencing Center for Infectious Disease"/>
            <person name="Wu L."/>
            <person name="Ma J."/>
        </authorList>
    </citation>
    <scope>NUCLEOTIDE SEQUENCE [LARGE SCALE GENOMIC DNA]</scope>
    <source>
        <strain evidence="10">CGMCC 1.3240</strain>
    </source>
</reference>